<evidence type="ECO:0000256" key="5">
    <source>
        <dbReference type="PROSITE-ProRule" id="PRU00546"/>
    </source>
</evidence>
<keyword evidence="3 5" id="KW-0863">Zinc-finger</keyword>
<dbReference type="Gene3D" id="2.60.260.20">
    <property type="entry name" value="Urease metallochaperone UreE, N-terminal domain"/>
    <property type="match status" value="2"/>
</dbReference>
<gene>
    <name evidence="9" type="ORF">INT43_004401</name>
</gene>
<dbReference type="InterPro" id="IPR044713">
    <property type="entry name" value="DNJA1/2-like"/>
</dbReference>
<keyword evidence="1 5" id="KW-0479">Metal-binding</keyword>
<dbReference type="PANTHER" id="PTHR43888">
    <property type="entry name" value="DNAJ-LIKE-2, ISOFORM A-RELATED"/>
    <property type="match status" value="1"/>
</dbReference>
<dbReference type="InterPro" id="IPR018253">
    <property type="entry name" value="DnaJ_domain_CS"/>
</dbReference>
<dbReference type="GO" id="GO:0051082">
    <property type="term" value="F:unfolded protein binding"/>
    <property type="evidence" value="ECO:0007669"/>
    <property type="project" value="InterPro"/>
</dbReference>
<dbReference type="GO" id="GO:0006457">
    <property type="term" value="P:protein folding"/>
    <property type="evidence" value="ECO:0007669"/>
    <property type="project" value="InterPro"/>
</dbReference>
<accession>A0A8H7PI42</accession>
<evidence type="ECO:0000259" key="8">
    <source>
        <dbReference type="PROSITE" id="PS51188"/>
    </source>
</evidence>
<dbReference type="InterPro" id="IPR036410">
    <property type="entry name" value="HSP_DnaJ_Cys-rich_dom_sf"/>
</dbReference>
<keyword evidence="10" id="KW-1185">Reference proteome</keyword>
<dbReference type="SMART" id="SM00271">
    <property type="entry name" value="DnaJ"/>
    <property type="match status" value="1"/>
</dbReference>
<dbReference type="Pfam" id="PF00226">
    <property type="entry name" value="DnaJ"/>
    <property type="match status" value="1"/>
</dbReference>
<dbReference type="CDD" id="cd10719">
    <property type="entry name" value="DnaJ_zf"/>
    <property type="match status" value="1"/>
</dbReference>
<dbReference type="InterPro" id="IPR036869">
    <property type="entry name" value="J_dom_sf"/>
</dbReference>
<dbReference type="GO" id="GO:0030544">
    <property type="term" value="F:Hsp70 protein binding"/>
    <property type="evidence" value="ECO:0007669"/>
    <property type="project" value="InterPro"/>
</dbReference>
<evidence type="ECO:0000259" key="7">
    <source>
        <dbReference type="PROSITE" id="PS50076"/>
    </source>
</evidence>
<dbReference type="PRINTS" id="PR00625">
    <property type="entry name" value="JDOMAIN"/>
</dbReference>
<dbReference type="SUPFAM" id="SSF49493">
    <property type="entry name" value="HSP40/DnaJ peptide-binding domain"/>
    <property type="match status" value="2"/>
</dbReference>
<dbReference type="OrthoDB" id="550424at2759"/>
<dbReference type="InterPro" id="IPR002939">
    <property type="entry name" value="DnaJ_C"/>
</dbReference>
<evidence type="ECO:0000313" key="10">
    <source>
        <dbReference type="Proteomes" id="UP000654370"/>
    </source>
</evidence>
<dbReference type="CDD" id="cd06257">
    <property type="entry name" value="DnaJ"/>
    <property type="match status" value="1"/>
</dbReference>
<evidence type="ECO:0000256" key="2">
    <source>
        <dbReference type="ARBA" id="ARBA00022737"/>
    </source>
</evidence>
<dbReference type="InterPro" id="IPR001623">
    <property type="entry name" value="DnaJ_domain"/>
</dbReference>
<reference evidence="9" key="1">
    <citation type="submission" date="2020-12" db="EMBL/GenBank/DDBJ databases">
        <title>Metabolic potential, ecology and presence of endohyphal bacteria is reflected in genomic diversity of Mucoromycotina.</title>
        <authorList>
            <person name="Muszewska A."/>
            <person name="Okrasinska A."/>
            <person name="Steczkiewicz K."/>
            <person name="Drgas O."/>
            <person name="Orlowska M."/>
            <person name="Perlinska-Lenart U."/>
            <person name="Aleksandrzak-Piekarczyk T."/>
            <person name="Szatraj K."/>
            <person name="Zielenkiewicz U."/>
            <person name="Pilsyk S."/>
            <person name="Malc E."/>
            <person name="Mieczkowski P."/>
            <person name="Kruszewska J.S."/>
            <person name="Biernat P."/>
            <person name="Pawlowska J."/>
        </authorList>
    </citation>
    <scope>NUCLEOTIDE SEQUENCE</scope>
    <source>
        <strain evidence="9">WA0000067209</strain>
    </source>
</reference>
<dbReference type="PROSITE" id="PS00636">
    <property type="entry name" value="DNAJ_1"/>
    <property type="match status" value="1"/>
</dbReference>
<name>A0A8H7PI42_MORIS</name>
<dbReference type="SUPFAM" id="SSF57938">
    <property type="entry name" value="DnaJ/Hsp40 cysteine-rich domain"/>
    <property type="match status" value="1"/>
</dbReference>
<evidence type="ECO:0000313" key="9">
    <source>
        <dbReference type="EMBL" id="KAG2174378.1"/>
    </source>
</evidence>
<dbReference type="GO" id="GO:0008270">
    <property type="term" value="F:zinc ion binding"/>
    <property type="evidence" value="ECO:0007669"/>
    <property type="project" value="UniProtKB-KW"/>
</dbReference>
<dbReference type="InterPro" id="IPR008971">
    <property type="entry name" value="HSP40/DnaJ_pept-bd"/>
</dbReference>
<dbReference type="Pfam" id="PF01556">
    <property type="entry name" value="DnaJ_C"/>
    <property type="match status" value="1"/>
</dbReference>
<dbReference type="Gene3D" id="1.10.287.110">
    <property type="entry name" value="DnaJ domain"/>
    <property type="match status" value="1"/>
</dbReference>
<evidence type="ECO:0000256" key="4">
    <source>
        <dbReference type="ARBA" id="ARBA00022833"/>
    </source>
</evidence>
<dbReference type="Proteomes" id="UP000654370">
    <property type="component" value="Unassembled WGS sequence"/>
</dbReference>
<keyword evidence="2" id="KW-0677">Repeat</keyword>
<dbReference type="Gene3D" id="2.10.230.10">
    <property type="entry name" value="Heat shock protein DnaJ, cysteine-rich domain"/>
    <property type="match status" value="1"/>
</dbReference>
<feature type="domain" description="J" evidence="7">
    <location>
        <begin position="6"/>
        <end position="68"/>
    </location>
</feature>
<organism evidence="9 10">
    <name type="scientific">Mortierella isabellina</name>
    <name type="common">Filamentous fungus</name>
    <name type="synonym">Umbelopsis isabellina</name>
    <dbReference type="NCBI Taxonomy" id="91625"/>
    <lineage>
        <taxon>Eukaryota</taxon>
        <taxon>Fungi</taxon>
        <taxon>Fungi incertae sedis</taxon>
        <taxon>Mucoromycota</taxon>
        <taxon>Mucoromycotina</taxon>
        <taxon>Umbelopsidomycetes</taxon>
        <taxon>Umbelopsidales</taxon>
        <taxon>Umbelopsidaceae</taxon>
        <taxon>Umbelopsis</taxon>
    </lineage>
</organism>
<dbReference type="PROSITE" id="PS51188">
    <property type="entry name" value="ZF_CR"/>
    <property type="match status" value="1"/>
</dbReference>
<feature type="compositionally biased region" description="Basic and acidic residues" evidence="6">
    <location>
        <begin position="375"/>
        <end position="412"/>
    </location>
</feature>
<dbReference type="EMBL" id="JAEPQZ010000013">
    <property type="protein sequence ID" value="KAG2174378.1"/>
    <property type="molecule type" value="Genomic_DNA"/>
</dbReference>
<dbReference type="PROSITE" id="PS50076">
    <property type="entry name" value="DNAJ_2"/>
    <property type="match status" value="1"/>
</dbReference>
<evidence type="ECO:0000256" key="1">
    <source>
        <dbReference type="ARBA" id="ARBA00022723"/>
    </source>
</evidence>
<evidence type="ECO:0000256" key="6">
    <source>
        <dbReference type="SAM" id="MobiDB-lite"/>
    </source>
</evidence>
<protein>
    <submittedName>
        <fullName evidence="9">Uncharacterized protein</fullName>
    </submittedName>
</protein>
<evidence type="ECO:0000256" key="3">
    <source>
        <dbReference type="ARBA" id="ARBA00022771"/>
    </source>
</evidence>
<dbReference type="InterPro" id="IPR001305">
    <property type="entry name" value="HSP_DnaJ_Cys-rich_dom"/>
</dbReference>
<comment type="caution">
    <text evidence="9">The sequence shown here is derived from an EMBL/GenBank/DDBJ whole genome shotgun (WGS) entry which is preliminary data.</text>
</comment>
<dbReference type="FunFam" id="2.60.260.20:FF:000003">
    <property type="entry name" value="DnaJ subfamily A member 2"/>
    <property type="match status" value="1"/>
</dbReference>
<sequence>MVRDTKYYDTLGVTVNANDTEIKKAYRKLAIQFHPDKNPNAGDKFKEISHAYAVLADPEKREKYDAGGEDGVGSDSFAGRNGVNAEELFNDIFAGMGSRFTFGYEEAPYGGNKRRRKKYNGDDIVHDLSVTLEDLYQGSMKEVHLTKSVICGSCAPTETLKTATCKQCNGHGYLDTTKYHSSHKRQTRGICKACKGSGEYQNNGCHKCKGQGFLDKKKLLEVHVEKGAVNGQKIVFGQEGNQEPGVIPGDVVFIIKLEQHEKFQVRDHDLFCRVHITLQEALCGFDKILLKHLDGRGIRVKHDAGMVIKPGSYKRIANEGMPTYRRPDDKGDLIIQFQVDFPKEMWTSSENIDMLRNLLPGPKDQSGVKDGMPVDDCKLQDIKMKQPQEDSKRASRRDGSVKEDNSDFDKRPGINCAQQ</sequence>
<dbReference type="SUPFAM" id="SSF46565">
    <property type="entry name" value="Chaperone J-domain"/>
    <property type="match status" value="1"/>
</dbReference>
<feature type="region of interest" description="Disordered" evidence="6">
    <location>
        <begin position="358"/>
        <end position="419"/>
    </location>
</feature>
<dbReference type="CDD" id="cd10747">
    <property type="entry name" value="DnaJ_C"/>
    <property type="match status" value="1"/>
</dbReference>
<dbReference type="AlphaFoldDB" id="A0A8H7PI42"/>
<feature type="zinc finger region" description="CR-type" evidence="5">
    <location>
        <begin position="138"/>
        <end position="217"/>
    </location>
</feature>
<proteinExistence type="predicted"/>
<keyword evidence="4 5" id="KW-0862">Zinc</keyword>
<feature type="domain" description="CR-type" evidence="8">
    <location>
        <begin position="138"/>
        <end position="217"/>
    </location>
</feature>